<reference evidence="2 3" key="1">
    <citation type="journal article" date="2021" name="Environ. Microbiol.">
        <title>Gene family expansions and transcriptome signatures uncover fungal adaptations to wood decay.</title>
        <authorList>
            <person name="Hage H."/>
            <person name="Miyauchi S."/>
            <person name="Viragh M."/>
            <person name="Drula E."/>
            <person name="Min B."/>
            <person name="Chaduli D."/>
            <person name="Navarro D."/>
            <person name="Favel A."/>
            <person name="Norest M."/>
            <person name="Lesage-Meessen L."/>
            <person name="Balint B."/>
            <person name="Merenyi Z."/>
            <person name="de Eugenio L."/>
            <person name="Morin E."/>
            <person name="Martinez A.T."/>
            <person name="Baldrian P."/>
            <person name="Stursova M."/>
            <person name="Martinez M.J."/>
            <person name="Novotny C."/>
            <person name="Magnuson J.K."/>
            <person name="Spatafora J.W."/>
            <person name="Maurice S."/>
            <person name="Pangilinan J."/>
            <person name="Andreopoulos W."/>
            <person name="LaButti K."/>
            <person name="Hundley H."/>
            <person name="Na H."/>
            <person name="Kuo A."/>
            <person name="Barry K."/>
            <person name="Lipzen A."/>
            <person name="Henrissat B."/>
            <person name="Riley R."/>
            <person name="Ahrendt S."/>
            <person name="Nagy L.G."/>
            <person name="Grigoriev I.V."/>
            <person name="Martin F."/>
            <person name="Rosso M.N."/>
        </authorList>
    </citation>
    <scope>NUCLEOTIDE SEQUENCE [LARGE SCALE GENOMIC DNA]</scope>
    <source>
        <strain evidence="2 3">CIRM-BRFM 1785</strain>
    </source>
</reference>
<keyword evidence="3" id="KW-1185">Reference proteome</keyword>
<gene>
    <name evidence="2" type="ORF">C8Q71DRAFT_572171</name>
</gene>
<organism evidence="2 3">
    <name type="scientific">Rhodofomes roseus</name>
    <dbReference type="NCBI Taxonomy" id="34475"/>
    <lineage>
        <taxon>Eukaryota</taxon>
        <taxon>Fungi</taxon>
        <taxon>Dikarya</taxon>
        <taxon>Basidiomycota</taxon>
        <taxon>Agaricomycotina</taxon>
        <taxon>Agaricomycetes</taxon>
        <taxon>Polyporales</taxon>
        <taxon>Rhodofomes</taxon>
    </lineage>
</organism>
<evidence type="ECO:0000313" key="2">
    <source>
        <dbReference type="EMBL" id="KAH9838001.1"/>
    </source>
</evidence>
<feature type="region of interest" description="Disordered" evidence="1">
    <location>
        <begin position="17"/>
        <end position="68"/>
    </location>
</feature>
<evidence type="ECO:0000256" key="1">
    <source>
        <dbReference type="SAM" id="MobiDB-lite"/>
    </source>
</evidence>
<accession>A0ABQ8KJI2</accession>
<name>A0ABQ8KJI2_9APHY</name>
<dbReference type="Proteomes" id="UP000814176">
    <property type="component" value="Unassembled WGS sequence"/>
</dbReference>
<dbReference type="GeneID" id="72000176"/>
<protein>
    <submittedName>
        <fullName evidence="2">Uncharacterized protein</fullName>
    </submittedName>
</protein>
<dbReference type="EMBL" id="JADCUA010000008">
    <property type="protein sequence ID" value="KAH9838001.1"/>
    <property type="molecule type" value="Genomic_DNA"/>
</dbReference>
<evidence type="ECO:0000313" key="3">
    <source>
        <dbReference type="Proteomes" id="UP000814176"/>
    </source>
</evidence>
<proteinExistence type="predicted"/>
<comment type="caution">
    <text evidence="2">The sequence shown here is derived from an EMBL/GenBank/DDBJ whole genome shotgun (WGS) entry which is preliminary data.</text>
</comment>
<dbReference type="RefSeq" id="XP_047780039.1">
    <property type="nucleotide sequence ID" value="XM_047919444.1"/>
</dbReference>
<sequence>MARLDFLVRFQRAAPSDSTQGIHGHLRERGGLPRTAGCPAYGLGAEARGDSDKGTGRHKASSKSVPRYHPPSLYQGEYVFSSAAMYDGSTGISVSQLFDYWKGRFDLSCMDTFGESRNPEAPAPLNTIAARVSEGIRGVMQNLKASVVPSDYHSPCEDPRCVGIPFSRLYLEAMHSRDMIDWTVQVYAAFPPGEGPCTNAPCPNEPSSRCLLYRWASSPDSESDV</sequence>